<dbReference type="OrthoDB" id="9813193at2"/>
<dbReference type="Proteomes" id="UP000216446">
    <property type="component" value="Unassembled WGS sequence"/>
</dbReference>
<accession>A0A259U3Q0</accession>
<evidence type="ECO:0000256" key="1">
    <source>
        <dbReference type="ARBA" id="ARBA00004651"/>
    </source>
</evidence>
<evidence type="ECO:0000256" key="2">
    <source>
        <dbReference type="ARBA" id="ARBA00006679"/>
    </source>
</evidence>
<protein>
    <recommendedName>
        <fullName evidence="10">DoxD-like family protein</fullName>
    </recommendedName>
</protein>
<organism evidence="8 9">
    <name type="scientific">Rubricoccus marinus</name>
    <dbReference type="NCBI Taxonomy" id="716817"/>
    <lineage>
        <taxon>Bacteria</taxon>
        <taxon>Pseudomonadati</taxon>
        <taxon>Rhodothermota</taxon>
        <taxon>Rhodothermia</taxon>
        <taxon>Rhodothermales</taxon>
        <taxon>Rubricoccaceae</taxon>
        <taxon>Rubricoccus</taxon>
    </lineage>
</organism>
<keyword evidence="6 7" id="KW-0472">Membrane</keyword>
<dbReference type="EMBL" id="MQWB01000001">
    <property type="protein sequence ID" value="OZC04639.1"/>
    <property type="molecule type" value="Genomic_DNA"/>
</dbReference>
<dbReference type="FunCoup" id="A0A259U3Q0">
    <property type="interactions" value="134"/>
</dbReference>
<gene>
    <name evidence="8" type="ORF">BSZ36_07370</name>
</gene>
<evidence type="ECO:0000256" key="7">
    <source>
        <dbReference type="SAM" id="Phobius"/>
    </source>
</evidence>
<feature type="transmembrane region" description="Helical" evidence="7">
    <location>
        <begin position="12"/>
        <end position="35"/>
    </location>
</feature>
<evidence type="ECO:0000313" key="9">
    <source>
        <dbReference type="Proteomes" id="UP000216446"/>
    </source>
</evidence>
<evidence type="ECO:0000256" key="3">
    <source>
        <dbReference type="ARBA" id="ARBA00022475"/>
    </source>
</evidence>
<dbReference type="Pfam" id="PF07681">
    <property type="entry name" value="DoxX"/>
    <property type="match status" value="1"/>
</dbReference>
<feature type="transmembrane region" description="Helical" evidence="7">
    <location>
        <begin position="55"/>
        <end position="76"/>
    </location>
</feature>
<sequence length="138" mass="14012">MFASGENSLGADLGLLVLRVSVGLAMAFGHGLGKLPPSAGFVSKTGELGFPAPEVFAWLAALSEFGGGLLLALGLLTRPAAAAVLFTMGVAFFLAHAGDAFGDRELSYAYGSAAIALLLAGGGRYSLDAIVGRRLRRA</sequence>
<comment type="subcellular location">
    <subcellularLocation>
        <location evidence="1">Cell membrane</location>
        <topology evidence="1">Multi-pass membrane protein</topology>
    </subcellularLocation>
</comment>
<feature type="transmembrane region" description="Helical" evidence="7">
    <location>
        <begin position="83"/>
        <end position="102"/>
    </location>
</feature>
<keyword evidence="3" id="KW-1003">Cell membrane</keyword>
<evidence type="ECO:0000256" key="5">
    <source>
        <dbReference type="ARBA" id="ARBA00022989"/>
    </source>
</evidence>
<feature type="transmembrane region" description="Helical" evidence="7">
    <location>
        <begin position="108"/>
        <end position="127"/>
    </location>
</feature>
<proteinExistence type="inferred from homology"/>
<keyword evidence="4 7" id="KW-0812">Transmembrane</keyword>
<dbReference type="PANTHER" id="PTHR33452:SF1">
    <property type="entry name" value="INNER MEMBRANE PROTEIN YPHA-RELATED"/>
    <property type="match status" value="1"/>
</dbReference>
<evidence type="ECO:0008006" key="10">
    <source>
        <dbReference type="Google" id="ProtNLM"/>
    </source>
</evidence>
<dbReference type="InterPro" id="IPR032808">
    <property type="entry name" value="DoxX"/>
</dbReference>
<evidence type="ECO:0000313" key="8">
    <source>
        <dbReference type="EMBL" id="OZC04639.1"/>
    </source>
</evidence>
<comment type="similarity">
    <text evidence="2">Belongs to the DoxX family.</text>
</comment>
<reference evidence="8 9" key="1">
    <citation type="submission" date="2016-11" db="EMBL/GenBank/DDBJ databases">
        <title>Study of marine rhodopsin-containing bacteria.</title>
        <authorList>
            <person name="Yoshizawa S."/>
            <person name="Kumagai Y."/>
            <person name="Kogure K."/>
        </authorList>
    </citation>
    <scope>NUCLEOTIDE SEQUENCE [LARGE SCALE GENOMIC DNA]</scope>
    <source>
        <strain evidence="8 9">SG-29</strain>
    </source>
</reference>
<evidence type="ECO:0000256" key="6">
    <source>
        <dbReference type="ARBA" id="ARBA00023136"/>
    </source>
</evidence>
<dbReference type="GO" id="GO:0005886">
    <property type="term" value="C:plasma membrane"/>
    <property type="evidence" value="ECO:0007669"/>
    <property type="project" value="UniProtKB-SubCell"/>
</dbReference>
<evidence type="ECO:0000256" key="4">
    <source>
        <dbReference type="ARBA" id="ARBA00022692"/>
    </source>
</evidence>
<dbReference type="PANTHER" id="PTHR33452">
    <property type="entry name" value="OXIDOREDUCTASE CATD-RELATED"/>
    <property type="match status" value="1"/>
</dbReference>
<dbReference type="InParanoid" id="A0A259U3Q0"/>
<comment type="caution">
    <text evidence="8">The sequence shown here is derived from an EMBL/GenBank/DDBJ whole genome shotgun (WGS) entry which is preliminary data.</text>
</comment>
<keyword evidence="5 7" id="KW-1133">Transmembrane helix</keyword>
<keyword evidence="9" id="KW-1185">Reference proteome</keyword>
<dbReference type="AlphaFoldDB" id="A0A259U3Q0"/>
<dbReference type="InterPro" id="IPR051907">
    <property type="entry name" value="DoxX-like_oxidoreductase"/>
</dbReference>
<name>A0A259U3Q0_9BACT</name>